<dbReference type="AlphaFoldDB" id="A0A150FXS4"/>
<dbReference type="EMBL" id="LSYV01000153">
    <property type="protein sequence ID" value="KXZ42388.1"/>
    <property type="molecule type" value="Genomic_DNA"/>
</dbReference>
<evidence type="ECO:0000313" key="1">
    <source>
        <dbReference type="EMBL" id="KXZ42388.1"/>
    </source>
</evidence>
<dbReference type="Gene3D" id="3.30.420.10">
    <property type="entry name" value="Ribonuclease H-like superfamily/Ribonuclease H"/>
    <property type="match status" value="1"/>
</dbReference>
<evidence type="ECO:0000313" key="2">
    <source>
        <dbReference type="Proteomes" id="UP000075714"/>
    </source>
</evidence>
<dbReference type="SUPFAM" id="SSF53098">
    <property type="entry name" value="Ribonuclease H-like"/>
    <property type="match status" value="1"/>
</dbReference>
<dbReference type="GO" id="GO:0003676">
    <property type="term" value="F:nucleic acid binding"/>
    <property type="evidence" value="ECO:0007669"/>
    <property type="project" value="InterPro"/>
</dbReference>
<comment type="caution">
    <text evidence="1">The sequence shown here is derived from an EMBL/GenBank/DDBJ whole genome shotgun (WGS) entry which is preliminary data.</text>
</comment>
<organism evidence="1 2">
    <name type="scientific">Gonium pectorale</name>
    <name type="common">Green alga</name>
    <dbReference type="NCBI Taxonomy" id="33097"/>
    <lineage>
        <taxon>Eukaryota</taxon>
        <taxon>Viridiplantae</taxon>
        <taxon>Chlorophyta</taxon>
        <taxon>core chlorophytes</taxon>
        <taxon>Chlorophyceae</taxon>
        <taxon>CS clade</taxon>
        <taxon>Chlamydomonadales</taxon>
        <taxon>Volvocaceae</taxon>
        <taxon>Gonium</taxon>
    </lineage>
</organism>
<evidence type="ECO:0008006" key="3">
    <source>
        <dbReference type="Google" id="ProtNLM"/>
    </source>
</evidence>
<proteinExistence type="predicted"/>
<keyword evidence="2" id="KW-1185">Reference proteome</keyword>
<dbReference type="InterPro" id="IPR012337">
    <property type="entry name" value="RNaseH-like_sf"/>
</dbReference>
<accession>A0A150FXS4</accession>
<reference evidence="2" key="1">
    <citation type="journal article" date="2016" name="Nat. Commun.">
        <title>The Gonium pectorale genome demonstrates co-option of cell cycle regulation during the evolution of multicellularity.</title>
        <authorList>
            <person name="Hanschen E.R."/>
            <person name="Marriage T.N."/>
            <person name="Ferris P.J."/>
            <person name="Hamaji T."/>
            <person name="Toyoda A."/>
            <person name="Fujiyama A."/>
            <person name="Neme R."/>
            <person name="Noguchi H."/>
            <person name="Minakuchi Y."/>
            <person name="Suzuki M."/>
            <person name="Kawai-Toyooka H."/>
            <person name="Smith D.R."/>
            <person name="Sparks H."/>
            <person name="Anderson J."/>
            <person name="Bakaric R."/>
            <person name="Luria V."/>
            <person name="Karger A."/>
            <person name="Kirschner M.W."/>
            <person name="Durand P.M."/>
            <person name="Michod R.E."/>
            <person name="Nozaki H."/>
            <person name="Olson B.J."/>
        </authorList>
    </citation>
    <scope>NUCLEOTIDE SEQUENCE [LARGE SCALE GENOMIC DNA]</scope>
    <source>
        <strain evidence="2">NIES-2863</strain>
    </source>
</reference>
<protein>
    <recommendedName>
        <fullName evidence="3">Integrase catalytic domain-containing protein</fullName>
    </recommendedName>
</protein>
<dbReference type="OrthoDB" id="10058156at2759"/>
<gene>
    <name evidence="1" type="ORF">GPECTOR_153g61</name>
</gene>
<dbReference type="InterPro" id="IPR036397">
    <property type="entry name" value="RNaseH_sf"/>
</dbReference>
<sequence length="89" mass="10163">MSIDALSDTVLLGYLRTQKLPVAPKPTGEANLRELQRLAHKGRYYRLCGERLYKRHVIHRLTASYTPQTNGQVERLVGVMVDGLRKMVN</sequence>
<dbReference type="Proteomes" id="UP000075714">
    <property type="component" value="Unassembled WGS sequence"/>
</dbReference>
<name>A0A150FXS4_GONPE</name>